<comment type="pathway">
    <text evidence="5">Cofactor biosynthesis; coenzyme A biosynthesis; CoA from (R)-pantothenate: step 5/5.</text>
</comment>
<gene>
    <name evidence="5" type="primary">coaE</name>
    <name evidence="7" type="ORF">CLV30_10665</name>
</gene>
<dbReference type="Gene3D" id="3.40.50.300">
    <property type="entry name" value="P-loop containing nucleotide triphosphate hydrolases"/>
    <property type="match status" value="1"/>
</dbReference>
<dbReference type="UniPathway" id="UPA00241">
    <property type="reaction ID" value="UER00356"/>
</dbReference>
<dbReference type="EMBL" id="PYGE01000006">
    <property type="protein sequence ID" value="PSL04063.1"/>
    <property type="molecule type" value="Genomic_DNA"/>
</dbReference>
<dbReference type="InterPro" id="IPR007344">
    <property type="entry name" value="GrpB/CoaE"/>
</dbReference>
<evidence type="ECO:0000313" key="7">
    <source>
        <dbReference type="EMBL" id="PSL04063.1"/>
    </source>
</evidence>
<keyword evidence="8" id="KW-1185">Reference proteome</keyword>
<dbReference type="PANTHER" id="PTHR34822">
    <property type="entry name" value="GRPB DOMAIN PROTEIN (AFU_ORTHOLOGUE AFUA_1G01530)"/>
    <property type="match status" value="1"/>
</dbReference>
<evidence type="ECO:0000256" key="6">
    <source>
        <dbReference type="NCBIfam" id="TIGR00152"/>
    </source>
</evidence>
<protein>
    <recommendedName>
        <fullName evidence="5 6">Dephospho-CoA kinase</fullName>
        <ecNumber evidence="5 6">2.7.1.24</ecNumber>
    </recommendedName>
    <alternativeName>
        <fullName evidence="5">Dephosphocoenzyme A kinase</fullName>
    </alternativeName>
</protein>
<evidence type="ECO:0000313" key="8">
    <source>
        <dbReference type="Proteomes" id="UP000243528"/>
    </source>
</evidence>
<dbReference type="GO" id="GO:0005737">
    <property type="term" value="C:cytoplasm"/>
    <property type="evidence" value="ECO:0007669"/>
    <property type="project" value="UniProtKB-SubCell"/>
</dbReference>
<accession>A0A2P8E3L4</accession>
<dbReference type="GO" id="GO:0004140">
    <property type="term" value="F:dephospho-CoA kinase activity"/>
    <property type="evidence" value="ECO:0007669"/>
    <property type="project" value="UniProtKB-UniRule"/>
</dbReference>
<evidence type="ECO:0000256" key="2">
    <source>
        <dbReference type="ARBA" id="ARBA00011058"/>
    </source>
</evidence>
<dbReference type="GO" id="GO:0015937">
    <property type="term" value="P:coenzyme A biosynthetic process"/>
    <property type="evidence" value="ECO:0007669"/>
    <property type="project" value="UniProtKB-UniRule"/>
</dbReference>
<dbReference type="Pfam" id="PF01121">
    <property type="entry name" value="CoaE"/>
    <property type="match status" value="1"/>
</dbReference>
<feature type="binding site" evidence="5">
    <location>
        <begin position="11"/>
        <end position="16"/>
    </location>
    <ligand>
        <name>ATP</name>
        <dbReference type="ChEBI" id="CHEBI:30616"/>
    </ligand>
</feature>
<dbReference type="PANTHER" id="PTHR34822:SF1">
    <property type="entry name" value="GRPB FAMILY PROTEIN"/>
    <property type="match status" value="1"/>
</dbReference>
<proteinExistence type="inferred from homology"/>
<dbReference type="NCBIfam" id="NF002879">
    <property type="entry name" value="PRK03333.1"/>
    <property type="match status" value="1"/>
</dbReference>
<dbReference type="InterPro" id="IPR001977">
    <property type="entry name" value="Depp_CoAkinase"/>
</dbReference>
<dbReference type="OrthoDB" id="9812943at2"/>
<dbReference type="AlphaFoldDB" id="A0A2P8E3L4"/>
<dbReference type="CDD" id="cd02022">
    <property type="entry name" value="DPCK"/>
    <property type="match status" value="1"/>
</dbReference>
<organism evidence="7 8">
    <name type="scientific">Haloactinopolyspora alba</name>
    <dbReference type="NCBI Taxonomy" id="648780"/>
    <lineage>
        <taxon>Bacteria</taxon>
        <taxon>Bacillati</taxon>
        <taxon>Actinomycetota</taxon>
        <taxon>Actinomycetes</taxon>
        <taxon>Jiangellales</taxon>
        <taxon>Jiangellaceae</taxon>
        <taxon>Haloactinopolyspora</taxon>
    </lineage>
</organism>
<dbReference type="InterPro" id="IPR043519">
    <property type="entry name" value="NT_sf"/>
</dbReference>
<name>A0A2P8E3L4_9ACTN</name>
<dbReference type="EC" id="2.7.1.24" evidence="5 6"/>
<keyword evidence="5" id="KW-0173">Coenzyme A biosynthesis</keyword>
<reference evidence="7 8" key="1">
    <citation type="submission" date="2018-03" db="EMBL/GenBank/DDBJ databases">
        <title>Genomic Encyclopedia of Archaeal and Bacterial Type Strains, Phase II (KMG-II): from individual species to whole genera.</title>
        <authorList>
            <person name="Goeker M."/>
        </authorList>
    </citation>
    <scope>NUCLEOTIDE SEQUENCE [LARGE SCALE GENOMIC DNA]</scope>
    <source>
        <strain evidence="7 8">DSM 45211</strain>
    </source>
</reference>
<evidence type="ECO:0000256" key="4">
    <source>
        <dbReference type="ARBA" id="ARBA00022840"/>
    </source>
</evidence>
<dbReference type="PROSITE" id="PS51219">
    <property type="entry name" value="DPCK"/>
    <property type="match status" value="1"/>
</dbReference>
<evidence type="ECO:0000256" key="3">
    <source>
        <dbReference type="ARBA" id="ARBA00022741"/>
    </source>
</evidence>
<keyword evidence="5" id="KW-0963">Cytoplasm</keyword>
<comment type="similarity">
    <text evidence="2">In the C-terminal section; belongs to the UPF0157 (GrpB) family.</text>
</comment>
<keyword evidence="3 5" id="KW-0547">Nucleotide-binding</keyword>
<dbReference type="Proteomes" id="UP000243528">
    <property type="component" value="Unassembled WGS sequence"/>
</dbReference>
<keyword evidence="5" id="KW-0808">Transferase</keyword>
<comment type="similarity">
    <text evidence="1">In the N-terminal section; belongs to the CoaE family.</text>
</comment>
<dbReference type="Pfam" id="PF04229">
    <property type="entry name" value="GrpB"/>
    <property type="match status" value="1"/>
</dbReference>
<dbReference type="NCBIfam" id="TIGR00152">
    <property type="entry name" value="dephospho-CoA kinase"/>
    <property type="match status" value="1"/>
</dbReference>
<evidence type="ECO:0000256" key="5">
    <source>
        <dbReference type="HAMAP-Rule" id="MF_00376"/>
    </source>
</evidence>
<dbReference type="SUPFAM" id="SSF52540">
    <property type="entry name" value="P-loop containing nucleoside triphosphate hydrolases"/>
    <property type="match status" value="1"/>
</dbReference>
<keyword evidence="5 7" id="KW-0418">Kinase</keyword>
<comment type="caution">
    <text evidence="7">The sequence shown here is derived from an EMBL/GenBank/DDBJ whole genome shotgun (WGS) entry which is preliminary data.</text>
</comment>
<comment type="catalytic activity">
    <reaction evidence="5">
        <text>3'-dephospho-CoA + ATP = ADP + CoA + H(+)</text>
        <dbReference type="Rhea" id="RHEA:18245"/>
        <dbReference type="ChEBI" id="CHEBI:15378"/>
        <dbReference type="ChEBI" id="CHEBI:30616"/>
        <dbReference type="ChEBI" id="CHEBI:57287"/>
        <dbReference type="ChEBI" id="CHEBI:57328"/>
        <dbReference type="ChEBI" id="CHEBI:456216"/>
        <dbReference type="EC" id="2.7.1.24"/>
    </reaction>
</comment>
<dbReference type="InterPro" id="IPR027417">
    <property type="entry name" value="P-loop_NTPase"/>
</dbReference>
<comment type="similarity">
    <text evidence="5">Belongs to the CoaE family.</text>
</comment>
<dbReference type="RefSeq" id="WP_106537092.1">
    <property type="nucleotide sequence ID" value="NZ_ML142900.1"/>
</dbReference>
<evidence type="ECO:0000256" key="1">
    <source>
        <dbReference type="ARBA" id="ARBA00008826"/>
    </source>
</evidence>
<dbReference type="GO" id="GO:0005524">
    <property type="term" value="F:ATP binding"/>
    <property type="evidence" value="ECO:0007669"/>
    <property type="project" value="UniProtKB-UniRule"/>
</dbReference>
<dbReference type="SUPFAM" id="SSF81301">
    <property type="entry name" value="Nucleotidyltransferase"/>
    <property type="match status" value="1"/>
</dbReference>
<comment type="function">
    <text evidence="5">Catalyzes the phosphorylation of the 3'-hydroxyl group of dephosphocoenzyme A to form coenzyme A.</text>
</comment>
<comment type="subcellular location">
    <subcellularLocation>
        <location evidence="5">Cytoplasm</location>
    </subcellularLocation>
</comment>
<dbReference type="Gene3D" id="3.30.460.10">
    <property type="entry name" value="Beta Polymerase, domain 2"/>
    <property type="match status" value="1"/>
</dbReference>
<sequence>MLRVGLTGGIGAGKSTVAGRLDELGATLIDADRIAREVVEPGTAGLEAVVAEFGTEVLDADGALDRSRLGRIVFDDDERRRALNAIVHPLVYRRREQLVDEAGPAAVVVEDIPLLVENGLAPSYPLVLVVHADEETRVRRLVADRGMSASDVRARIAAQATDADRRAVADVWLDNSGPPERTVETLDRLWHDRVVPFEANLRAGVRAARPEHVVIAEPDPSWADDAHRMAQRVLRVAGESALRVDHIGSTAVPGLAAKNVVDLQIVVADLATAVEVAGALPAAGLVRMPDRWWDVGRDGRAWDKELACNADPARAVNCHIRPESSPAWRDALLLRDRLRAAPDDGAEYAALKRRLAARGYGSVDEYAAAKTSWINAMLERADAWAKRVGWRP</sequence>
<keyword evidence="4 5" id="KW-0067">ATP-binding</keyword>
<dbReference type="HAMAP" id="MF_00376">
    <property type="entry name" value="Dephospho_CoA_kinase"/>
    <property type="match status" value="1"/>
</dbReference>